<accession>A0A0N1H6R8</accession>
<dbReference type="RefSeq" id="XP_018001805.1">
    <property type="nucleotide sequence ID" value="XM_018145783.1"/>
</dbReference>
<dbReference type="OrthoDB" id="5336600at2759"/>
<dbReference type="AlphaFoldDB" id="A0A0N1H6R8"/>
<reference evidence="1 2" key="1">
    <citation type="submission" date="2015-06" db="EMBL/GenBank/DDBJ databases">
        <title>Draft genome of the ant-associated black yeast Phialophora attae CBS 131958.</title>
        <authorList>
            <person name="Moreno L.F."/>
            <person name="Stielow B.J."/>
            <person name="de Hoog S."/>
            <person name="Vicente V.A."/>
            <person name="Weiss V.A."/>
            <person name="de Vries M."/>
            <person name="Cruz L.M."/>
            <person name="Souza E.M."/>
        </authorList>
    </citation>
    <scope>NUCLEOTIDE SEQUENCE [LARGE SCALE GENOMIC DNA]</scope>
    <source>
        <strain evidence="1 2">CBS 131958</strain>
    </source>
</reference>
<dbReference type="STRING" id="1664694.A0A0N1H6R8"/>
<dbReference type="PANTHER" id="PTHR43431:SF1">
    <property type="entry name" value="OS08G0476300 PROTEIN"/>
    <property type="match status" value="1"/>
</dbReference>
<dbReference type="SUPFAM" id="SSF51735">
    <property type="entry name" value="NAD(P)-binding Rossmann-fold domains"/>
    <property type="match status" value="1"/>
</dbReference>
<proteinExistence type="predicted"/>
<evidence type="ECO:0000313" key="2">
    <source>
        <dbReference type="Proteomes" id="UP000038010"/>
    </source>
</evidence>
<dbReference type="GeneID" id="28737663"/>
<dbReference type="InterPro" id="IPR036291">
    <property type="entry name" value="NAD(P)-bd_dom_sf"/>
</dbReference>
<sequence length="360" mass="38478">MGSSTASSNKLLVLIGSGPGIGTATASLFASKGFNIALLSRNAERLKQDVQTVQSAASSDKSVKVESFAVDVADHTALKSTLDKVADSLGSPEIVIYNAARVGPSQFGEFTADELLQDFKVINVGIYAAAVWALPHLAESAKQGGKASFFLSASGIRQQPLNPFFSLSMQKAAQCNFLKSFDQIAGPQGVHVAWLDINGIVSPEDKYCSPKLVAEQHWRLYQQERAQWEHGSNGRITNDEQYEGKEAEEGESVWAALDEPVGVEDDVGVDPVVGEDIDDESEQKKSRVAGVPTVQVVIGALVVLGSSEQQRMFSKHISPLSVPLGPSCPVSGCETSIMRPLQQYIVQSSRMTSAPHSNGS</sequence>
<dbReference type="VEuPathDB" id="FungiDB:AB675_5562"/>
<dbReference type="Gene3D" id="3.40.50.720">
    <property type="entry name" value="NAD(P)-binding Rossmann-like Domain"/>
    <property type="match status" value="1"/>
</dbReference>
<protein>
    <submittedName>
        <fullName evidence="1">Uncharacterized protein</fullName>
    </submittedName>
</protein>
<keyword evidence="2" id="KW-1185">Reference proteome</keyword>
<dbReference type="Proteomes" id="UP000038010">
    <property type="component" value="Unassembled WGS sequence"/>
</dbReference>
<dbReference type="InterPro" id="IPR002347">
    <property type="entry name" value="SDR_fam"/>
</dbReference>
<dbReference type="Pfam" id="PF00106">
    <property type="entry name" value="adh_short"/>
    <property type="match status" value="1"/>
</dbReference>
<dbReference type="PANTHER" id="PTHR43431">
    <property type="entry name" value="OXIDOREDUCTASE, SHORT CHAIN DEHYDROGENASE/REDUCTASE FAMILY (AFU_ORTHOLOGUE AFUA_5G14000)"/>
    <property type="match status" value="1"/>
</dbReference>
<evidence type="ECO:0000313" key="1">
    <source>
        <dbReference type="EMBL" id="KPI41842.1"/>
    </source>
</evidence>
<organism evidence="1 2">
    <name type="scientific">Cyphellophora attinorum</name>
    <dbReference type="NCBI Taxonomy" id="1664694"/>
    <lineage>
        <taxon>Eukaryota</taxon>
        <taxon>Fungi</taxon>
        <taxon>Dikarya</taxon>
        <taxon>Ascomycota</taxon>
        <taxon>Pezizomycotina</taxon>
        <taxon>Eurotiomycetes</taxon>
        <taxon>Chaetothyriomycetidae</taxon>
        <taxon>Chaetothyriales</taxon>
        <taxon>Cyphellophoraceae</taxon>
        <taxon>Cyphellophora</taxon>
    </lineage>
</organism>
<name>A0A0N1H6R8_9EURO</name>
<gene>
    <name evidence="1" type="ORF">AB675_5562</name>
</gene>
<comment type="caution">
    <text evidence="1">The sequence shown here is derived from an EMBL/GenBank/DDBJ whole genome shotgun (WGS) entry which is preliminary data.</text>
</comment>
<dbReference type="EMBL" id="LFJN01000008">
    <property type="protein sequence ID" value="KPI41842.1"/>
    <property type="molecule type" value="Genomic_DNA"/>
</dbReference>